<dbReference type="Gene3D" id="3.90.190.20">
    <property type="entry name" value="Mur ligase, C-terminal domain"/>
    <property type="match status" value="1"/>
</dbReference>
<dbReference type="Proteomes" id="UP000294338">
    <property type="component" value="Chromosome 1"/>
</dbReference>
<dbReference type="SUPFAM" id="SSF53623">
    <property type="entry name" value="MurD-like peptide ligases, catalytic domain"/>
    <property type="match status" value="1"/>
</dbReference>
<evidence type="ECO:0000259" key="9">
    <source>
        <dbReference type="Pfam" id="PF02875"/>
    </source>
</evidence>
<comment type="function">
    <text evidence="7 8">Cell wall formation. Catalyzes the addition of glutamate to the nucleotide precursor UDP-N-acetylmuramoyl-L-alanine (UMA).</text>
</comment>
<feature type="domain" description="Mur ligase central" evidence="10">
    <location>
        <begin position="112"/>
        <end position="282"/>
    </location>
</feature>
<sequence>MSLNNYTGMKVVIIGLGFTGSACVDFFLTRGVIPRVIDTRINPPLLNLLPKNIEYCLGEINNVWLLNADLIIISPGVSPLKPSIIAAERAGIKIISDIELFCRETHIPIVAITGSNGKSTVTSWVGKIAQSMGWIVGIGGNIGVPVLGLLKKPAQLYILELSSFQLERTYSLQAVAATILNVTEDHMDRYPLGMQQYHSAKLRIYKNASLCLMNADDEKTIPVNHSHSCYRSFGKNTGDYHFKTQNNSTWLHALGESVLNINEMRIIGKHNFTNALATLALADALNIPRNISLSSLTSFKGLEHRFQIIHQKNGVQWINDSKSTNVGSTSAALNSVEPDGNLWLLLGGDSKSSNLKPLIKPLQKKNLHLYCFGRDRAKLAQLRPEITVQTETMTEAMIEIASKVQPGDIVLLAPACSSLDQFTNFEERGALFTKIAQEVG</sequence>
<feature type="domain" description="Mur ligase C-terminal" evidence="9">
    <location>
        <begin position="304"/>
        <end position="416"/>
    </location>
</feature>
<keyword evidence="6 7" id="KW-0067">ATP-binding</keyword>
<dbReference type="HAMAP" id="MF_00639">
    <property type="entry name" value="MurD"/>
    <property type="match status" value="1"/>
</dbReference>
<dbReference type="GO" id="GO:0008764">
    <property type="term" value="F:UDP-N-acetylmuramoylalanine-D-glutamate ligase activity"/>
    <property type="evidence" value="ECO:0007669"/>
    <property type="project" value="UniProtKB-UniRule"/>
</dbReference>
<keyword evidence="7 8" id="KW-0133">Cell shape</keyword>
<dbReference type="SUPFAM" id="SSF51984">
    <property type="entry name" value="MurCD N-terminal domain"/>
    <property type="match status" value="1"/>
</dbReference>
<dbReference type="Gene3D" id="3.40.1190.10">
    <property type="entry name" value="Mur-like, catalytic domain"/>
    <property type="match status" value="1"/>
</dbReference>
<evidence type="ECO:0000256" key="3">
    <source>
        <dbReference type="ARBA" id="ARBA00022490"/>
    </source>
</evidence>
<dbReference type="Pfam" id="PF02875">
    <property type="entry name" value="Mur_ligase_C"/>
    <property type="match status" value="1"/>
</dbReference>
<comment type="catalytic activity">
    <reaction evidence="7 8">
        <text>UDP-N-acetyl-alpha-D-muramoyl-L-alanine + D-glutamate + ATP = UDP-N-acetyl-alpha-D-muramoyl-L-alanyl-D-glutamate + ADP + phosphate + H(+)</text>
        <dbReference type="Rhea" id="RHEA:16429"/>
        <dbReference type="ChEBI" id="CHEBI:15378"/>
        <dbReference type="ChEBI" id="CHEBI:29986"/>
        <dbReference type="ChEBI" id="CHEBI:30616"/>
        <dbReference type="ChEBI" id="CHEBI:43474"/>
        <dbReference type="ChEBI" id="CHEBI:83898"/>
        <dbReference type="ChEBI" id="CHEBI:83900"/>
        <dbReference type="ChEBI" id="CHEBI:456216"/>
        <dbReference type="EC" id="6.3.2.9"/>
    </reaction>
</comment>
<keyword evidence="3 7" id="KW-0963">Cytoplasm</keyword>
<evidence type="ECO:0000259" key="10">
    <source>
        <dbReference type="Pfam" id="PF08245"/>
    </source>
</evidence>
<dbReference type="GO" id="GO:0071555">
    <property type="term" value="P:cell wall organization"/>
    <property type="evidence" value="ECO:0007669"/>
    <property type="project" value="UniProtKB-KW"/>
</dbReference>
<gene>
    <name evidence="7 11" type="primary">murD</name>
    <name evidence="11" type="ORF">ERCISPPS3390_382</name>
</gene>
<dbReference type="InterPro" id="IPR013221">
    <property type="entry name" value="Mur_ligase_cen"/>
</dbReference>
<feature type="binding site" evidence="7">
    <location>
        <begin position="114"/>
        <end position="120"/>
    </location>
    <ligand>
        <name>ATP</name>
        <dbReference type="ChEBI" id="CHEBI:30616"/>
    </ligand>
</feature>
<dbReference type="GO" id="GO:0051301">
    <property type="term" value="P:cell division"/>
    <property type="evidence" value="ECO:0007669"/>
    <property type="project" value="UniProtKB-KW"/>
</dbReference>
<proteinExistence type="inferred from homology"/>
<evidence type="ECO:0000256" key="1">
    <source>
        <dbReference type="ARBA" id="ARBA00004496"/>
    </source>
</evidence>
<dbReference type="Gene3D" id="3.40.50.720">
    <property type="entry name" value="NAD(P)-binding Rossmann-like Domain"/>
    <property type="match status" value="1"/>
</dbReference>
<dbReference type="EMBL" id="LR217705">
    <property type="protein sequence ID" value="VFP80512.1"/>
    <property type="molecule type" value="Genomic_DNA"/>
</dbReference>
<dbReference type="GO" id="GO:0009252">
    <property type="term" value="P:peptidoglycan biosynthetic process"/>
    <property type="evidence" value="ECO:0007669"/>
    <property type="project" value="UniProtKB-UniRule"/>
</dbReference>
<dbReference type="Pfam" id="PF08245">
    <property type="entry name" value="Mur_ligase_M"/>
    <property type="match status" value="1"/>
</dbReference>
<dbReference type="GO" id="GO:0008360">
    <property type="term" value="P:regulation of cell shape"/>
    <property type="evidence" value="ECO:0007669"/>
    <property type="project" value="UniProtKB-KW"/>
</dbReference>
<evidence type="ECO:0000256" key="2">
    <source>
        <dbReference type="ARBA" id="ARBA00004752"/>
    </source>
</evidence>
<dbReference type="PANTHER" id="PTHR43692">
    <property type="entry name" value="UDP-N-ACETYLMURAMOYLALANINE--D-GLUTAMATE LIGASE"/>
    <property type="match status" value="1"/>
</dbReference>
<dbReference type="UniPathway" id="UPA00219"/>
<keyword evidence="4 7" id="KW-0436">Ligase</keyword>
<dbReference type="SUPFAM" id="SSF53244">
    <property type="entry name" value="MurD-like peptide ligases, peptide-binding domain"/>
    <property type="match status" value="1"/>
</dbReference>
<evidence type="ECO:0000256" key="7">
    <source>
        <dbReference type="HAMAP-Rule" id="MF_00639"/>
    </source>
</evidence>
<dbReference type="InterPro" id="IPR036565">
    <property type="entry name" value="Mur-like_cat_sf"/>
</dbReference>
<accession>A0A451D474</accession>
<dbReference type="GO" id="GO:0005524">
    <property type="term" value="F:ATP binding"/>
    <property type="evidence" value="ECO:0007669"/>
    <property type="project" value="UniProtKB-UniRule"/>
</dbReference>
<evidence type="ECO:0000256" key="5">
    <source>
        <dbReference type="ARBA" id="ARBA00022741"/>
    </source>
</evidence>
<dbReference type="GO" id="GO:0005737">
    <property type="term" value="C:cytoplasm"/>
    <property type="evidence" value="ECO:0007669"/>
    <property type="project" value="UniProtKB-SubCell"/>
</dbReference>
<protein>
    <recommendedName>
        <fullName evidence="7 8">UDP-N-acetylmuramoylalanine--D-glutamate ligase</fullName>
        <ecNumber evidence="7 8">6.3.2.9</ecNumber>
    </recommendedName>
    <alternativeName>
        <fullName evidence="7">D-glutamic acid-adding enzyme</fullName>
    </alternativeName>
    <alternativeName>
        <fullName evidence="7">UDP-N-acetylmuramoyl-L-alanyl-D-glutamate synthetase</fullName>
    </alternativeName>
</protein>
<evidence type="ECO:0000256" key="8">
    <source>
        <dbReference type="RuleBase" id="RU003664"/>
    </source>
</evidence>
<dbReference type="NCBIfam" id="TIGR01087">
    <property type="entry name" value="murD"/>
    <property type="match status" value="1"/>
</dbReference>
<dbReference type="InterPro" id="IPR005762">
    <property type="entry name" value="MurD"/>
</dbReference>
<evidence type="ECO:0000256" key="6">
    <source>
        <dbReference type="ARBA" id="ARBA00022840"/>
    </source>
</evidence>
<name>A0A451D474_9GAMM</name>
<comment type="similarity">
    <text evidence="7">Belongs to the MurCDEF family.</text>
</comment>
<keyword evidence="7 8" id="KW-0961">Cell wall biogenesis/degradation</keyword>
<keyword evidence="7 8" id="KW-0132">Cell division</keyword>
<dbReference type="RefSeq" id="WP_197095154.1">
    <property type="nucleotide sequence ID" value="NZ_LR217705.1"/>
</dbReference>
<dbReference type="InterPro" id="IPR004101">
    <property type="entry name" value="Mur_ligase_C"/>
</dbReference>
<evidence type="ECO:0000313" key="11">
    <source>
        <dbReference type="EMBL" id="VFP80512.1"/>
    </source>
</evidence>
<dbReference type="InterPro" id="IPR036615">
    <property type="entry name" value="Mur_ligase_C_dom_sf"/>
</dbReference>
<comment type="pathway">
    <text evidence="2 7 8">Cell wall biogenesis; peptidoglycan biosynthesis.</text>
</comment>
<keyword evidence="7 8" id="KW-0573">Peptidoglycan synthesis</keyword>
<dbReference type="EC" id="6.3.2.9" evidence="7 8"/>
<reference evidence="11 12" key="1">
    <citation type="submission" date="2019-02" db="EMBL/GenBank/DDBJ databases">
        <authorList>
            <person name="Manzano-Marin A."/>
            <person name="Manzano-Marin A."/>
        </authorList>
    </citation>
    <scope>NUCLEOTIDE SEQUENCE [LARGE SCALE GENOMIC DNA]</scope>
    <source>
        <strain evidence="11 12">ErCisplendens/pseudotsugae</strain>
    </source>
</reference>
<evidence type="ECO:0000256" key="4">
    <source>
        <dbReference type="ARBA" id="ARBA00022598"/>
    </source>
</evidence>
<keyword evidence="5 7" id="KW-0547">Nucleotide-binding</keyword>
<keyword evidence="7 8" id="KW-0131">Cell cycle</keyword>
<comment type="subcellular location">
    <subcellularLocation>
        <location evidence="1 7 8">Cytoplasm</location>
    </subcellularLocation>
</comment>
<dbReference type="AlphaFoldDB" id="A0A451D474"/>
<dbReference type="PANTHER" id="PTHR43692:SF1">
    <property type="entry name" value="UDP-N-ACETYLMURAMOYLALANINE--D-GLUTAMATE LIGASE"/>
    <property type="match status" value="1"/>
</dbReference>
<dbReference type="Pfam" id="PF21799">
    <property type="entry name" value="MurD-like_N"/>
    <property type="match status" value="1"/>
</dbReference>
<organism evidence="11 12">
    <name type="scientific">Candidatus Erwinia haradaeae</name>
    <dbReference type="NCBI Taxonomy" id="1922217"/>
    <lineage>
        <taxon>Bacteria</taxon>
        <taxon>Pseudomonadati</taxon>
        <taxon>Pseudomonadota</taxon>
        <taxon>Gammaproteobacteria</taxon>
        <taxon>Enterobacterales</taxon>
        <taxon>Erwiniaceae</taxon>
        <taxon>Erwinia</taxon>
    </lineage>
</organism>
<evidence type="ECO:0000313" key="12">
    <source>
        <dbReference type="Proteomes" id="UP000294338"/>
    </source>
</evidence>